<accession>A0ABW3T8F2</accession>
<proteinExistence type="predicted"/>
<evidence type="ECO:0000313" key="2">
    <source>
        <dbReference type="Proteomes" id="UP001597151"/>
    </source>
</evidence>
<name>A0ABW3T8F2_9RHOB</name>
<protein>
    <recommendedName>
        <fullName evidence="3">Dihydroorotate dehydrogenase</fullName>
    </recommendedName>
</protein>
<dbReference type="EMBL" id="JBHTKR010000001">
    <property type="protein sequence ID" value="MFD1193399.1"/>
    <property type="molecule type" value="Genomic_DNA"/>
</dbReference>
<evidence type="ECO:0008006" key="3">
    <source>
        <dbReference type="Google" id="ProtNLM"/>
    </source>
</evidence>
<dbReference type="Proteomes" id="UP001597151">
    <property type="component" value="Unassembled WGS sequence"/>
</dbReference>
<sequence>MTMTDDGKTPLDDDGLERFFDAARRDALDPSDALMARVLADALAAQPPAAPRPLPRPGVWAPLRAALTQLRAALGGWPALGGLATAGLMGLAIGIAAPASMADLATALLGQGADTYLVDLMPELDFDIAMDLSEG</sequence>
<dbReference type="RefSeq" id="WP_380788647.1">
    <property type="nucleotide sequence ID" value="NZ_JBHTKR010000001.1"/>
</dbReference>
<evidence type="ECO:0000313" key="1">
    <source>
        <dbReference type="EMBL" id="MFD1193399.1"/>
    </source>
</evidence>
<organism evidence="1 2">
    <name type="scientific">Seohaeicola saemankumensis</name>
    <dbReference type="NCBI Taxonomy" id="481181"/>
    <lineage>
        <taxon>Bacteria</taxon>
        <taxon>Pseudomonadati</taxon>
        <taxon>Pseudomonadota</taxon>
        <taxon>Alphaproteobacteria</taxon>
        <taxon>Rhodobacterales</taxon>
        <taxon>Roseobacteraceae</taxon>
        <taxon>Seohaeicola</taxon>
    </lineage>
</organism>
<gene>
    <name evidence="1" type="ORF">ACFQ3C_01785</name>
</gene>
<reference evidence="2" key="1">
    <citation type="journal article" date="2019" name="Int. J. Syst. Evol. Microbiol.">
        <title>The Global Catalogue of Microorganisms (GCM) 10K type strain sequencing project: providing services to taxonomists for standard genome sequencing and annotation.</title>
        <authorList>
            <consortium name="The Broad Institute Genomics Platform"/>
            <consortium name="The Broad Institute Genome Sequencing Center for Infectious Disease"/>
            <person name="Wu L."/>
            <person name="Ma J."/>
        </authorList>
    </citation>
    <scope>NUCLEOTIDE SEQUENCE [LARGE SCALE GENOMIC DNA]</scope>
    <source>
        <strain evidence="2">CCUG 55328</strain>
    </source>
</reference>
<comment type="caution">
    <text evidence="1">The sequence shown here is derived from an EMBL/GenBank/DDBJ whole genome shotgun (WGS) entry which is preliminary data.</text>
</comment>
<keyword evidence="2" id="KW-1185">Reference proteome</keyword>